<keyword evidence="6 8" id="KW-0472">Membrane</keyword>
<feature type="region of interest" description="Disordered" evidence="7">
    <location>
        <begin position="307"/>
        <end position="340"/>
    </location>
</feature>
<feature type="transmembrane region" description="Helical" evidence="8">
    <location>
        <begin position="140"/>
        <end position="159"/>
    </location>
</feature>
<evidence type="ECO:0000256" key="7">
    <source>
        <dbReference type="SAM" id="MobiDB-lite"/>
    </source>
</evidence>
<proteinExistence type="inferred from homology"/>
<feature type="transmembrane region" description="Helical" evidence="8">
    <location>
        <begin position="46"/>
        <end position="66"/>
    </location>
</feature>
<feature type="compositionally biased region" description="Low complexity" evidence="7">
    <location>
        <begin position="317"/>
        <end position="340"/>
    </location>
</feature>
<organism evidence="9">
    <name type="scientific">Alexandrium catenella</name>
    <name type="common">Red tide dinoflagellate</name>
    <name type="synonym">Gonyaulax catenella</name>
    <dbReference type="NCBI Taxonomy" id="2925"/>
    <lineage>
        <taxon>Eukaryota</taxon>
        <taxon>Sar</taxon>
        <taxon>Alveolata</taxon>
        <taxon>Dinophyceae</taxon>
        <taxon>Gonyaulacales</taxon>
        <taxon>Pyrocystaceae</taxon>
        <taxon>Alexandrium</taxon>
    </lineage>
</organism>
<name>A0A7S1QXS1_ALECA</name>
<dbReference type="PANTHER" id="PTHR31585">
    <property type="entry name" value="FOLATE-BIOPTERIN TRANSPORTER 1, CHLOROPLASTIC"/>
    <property type="match status" value="1"/>
</dbReference>
<keyword evidence="3" id="KW-0813">Transport</keyword>
<gene>
    <name evidence="9" type="ORF">ACAT0790_LOCUS31584</name>
</gene>
<evidence type="ECO:0000256" key="8">
    <source>
        <dbReference type="SAM" id="Phobius"/>
    </source>
</evidence>
<sequence length="340" mass="36807">MGPRILFLCINVCALGVLIPGLMNWWGEKRVAGSFQGIDKNWLREHAPILVMAAYMSVMAVTLSVLQITVKSKVARGVVTGVFAIILIIGIFTVLKRVNMILAKTAIFIFARECLQPGTGEAMFQWLKNYPGGPQFSPTVLSWIDCFGSLGLLLGVTIYNKYLSEVPYRKVFMGAQMAVAFCGLFDLMLVKRWNLAIGIPDIVMLIGDDALTVTMRRFFAMPMFILAAKVCPENVEATLFAMLMALSNFGGTVAEFIGVSMLEAFEVVDGNFDRLDDVILAKSFCRLLPLVIIPILVPNLKPSDPIIIDNNPEADPSKAASGGDDSDAAAAEAAAAGTAV</sequence>
<evidence type="ECO:0000256" key="6">
    <source>
        <dbReference type="ARBA" id="ARBA00023136"/>
    </source>
</evidence>
<evidence type="ECO:0000256" key="1">
    <source>
        <dbReference type="ARBA" id="ARBA00004141"/>
    </source>
</evidence>
<comment type="similarity">
    <text evidence="2">Belongs to the major facilitator superfamily. Folate-biopterin transporter (TC 2.A.71) family.</text>
</comment>
<dbReference type="GO" id="GO:0016020">
    <property type="term" value="C:membrane"/>
    <property type="evidence" value="ECO:0007669"/>
    <property type="project" value="UniProtKB-SubCell"/>
</dbReference>
<feature type="transmembrane region" description="Helical" evidence="8">
    <location>
        <begin position="5"/>
        <end position="26"/>
    </location>
</feature>
<evidence type="ECO:0000256" key="4">
    <source>
        <dbReference type="ARBA" id="ARBA00022692"/>
    </source>
</evidence>
<evidence type="ECO:0000256" key="2">
    <source>
        <dbReference type="ARBA" id="ARBA00007015"/>
    </source>
</evidence>
<keyword evidence="5 8" id="KW-1133">Transmembrane helix</keyword>
<evidence type="ECO:0000313" key="9">
    <source>
        <dbReference type="EMBL" id="CAD9150579.1"/>
    </source>
</evidence>
<dbReference type="InterPro" id="IPR039309">
    <property type="entry name" value="BT1"/>
</dbReference>
<feature type="transmembrane region" description="Helical" evidence="8">
    <location>
        <begin position="78"/>
        <end position="95"/>
    </location>
</feature>
<dbReference type="InterPro" id="IPR036259">
    <property type="entry name" value="MFS_trans_sf"/>
</dbReference>
<reference evidence="9" key="1">
    <citation type="submission" date="2021-01" db="EMBL/GenBank/DDBJ databases">
        <authorList>
            <person name="Corre E."/>
            <person name="Pelletier E."/>
            <person name="Niang G."/>
            <person name="Scheremetjew M."/>
            <person name="Finn R."/>
            <person name="Kale V."/>
            <person name="Holt S."/>
            <person name="Cochrane G."/>
            <person name="Meng A."/>
            <person name="Brown T."/>
            <person name="Cohen L."/>
        </authorList>
    </citation>
    <scope>NUCLEOTIDE SEQUENCE</scope>
    <source>
        <strain evidence="9">OF101</strain>
    </source>
</reference>
<feature type="transmembrane region" description="Helical" evidence="8">
    <location>
        <begin position="171"/>
        <end position="190"/>
    </location>
</feature>
<dbReference type="PANTHER" id="PTHR31585:SF0">
    <property type="entry name" value="FOLATE-BIOPTERIN TRANSPORTER 1, CHLOROPLASTIC"/>
    <property type="match status" value="1"/>
</dbReference>
<dbReference type="AlphaFoldDB" id="A0A7S1QXS1"/>
<dbReference type="SUPFAM" id="SSF103473">
    <property type="entry name" value="MFS general substrate transporter"/>
    <property type="match status" value="1"/>
</dbReference>
<comment type="subcellular location">
    <subcellularLocation>
        <location evidence="1">Membrane</location>
        <topology evidence="1">Multi-pass membrane protein</topology>
    </subcellularLocation>
</comment>
<evidence type="ECO:0000256" key="5">
    <source>
        <dbReference type="ARBA" id="ARBA00022989"/>
    </source>
</evidence>
<dbReference type="EMBL" id="HBGE01052352">
    <property type="protein sequence ID" value="CAD9150579.1"/>
    <property type="molecule type" value="Transcribed_RNA"/>
</dbReference>
<evidence type="ECO:0000256" key="3">
    <source>
        <dbReference type="ARBA" id="ARBA00022448"/>
    </source>
</evidence>
<protein>
    <submittedName>
        <fullName evidence="9">Uncharacterized protein</fullName>
    </submittedName>
</protein>
<dbReference type="Pfam" id="PF03092">
    <property type="entry name" value="BT1"/>
    <property type="match status" value="1"/>
</dbReference>
<accession>A0A7S1QXS1</accession>
<keyword evidence="4 8" id="KW-0812">Transmembrane</keyword>